<keyword evidence="3" id="KW-1185">Reference proteome</keyword>
<keyword evidence="1" id="KW-0732">Signal</keyword>
<organism evidence="2 3">
    <name type="scientific">Lunatimonas lonarensis</name>
    <dbReference type="NCBI Taxonomy" id="1232681"/>
    <lineage>
        <taxon>Bacteria</taxon>
        <taxon>Pseudomonadati</taxon>
        <taxon>Bacteroidota</taxon>
        <taxon>Cytophagia</taxon>
        <taxon>Cytophagales</taxon>
        <taxon>Cyclobacteriaceae</taxon>
    </lineage>
</organism>
<gene>
    <name evidence="2" type="ORF">ADIS_1521</name>
</gene>
<dbReference type="RefSeq" id="WP_010853664.1">
    <property type="nucleotide sequence ID" value="NZ_AQHR01000044.1"/>
</dbReference>
<feature type="signal peptide" evidence="1">
    <location>
        <begin position="1"/>
        <end position="19"/>
    </location>
</feature>
<dbReference type="OrthoDB" id="820054at2"/>
<feature type="chain" id="PRO_5004451113" description="TonB-dependent receptor" evidence="1">
    <location>
        <begin position="20"/>
        <end position="243"/>
    </location>
</feature>
<name>R7ZV72_9BACT</name>
<evidence type="ECO:0000256" key="1">
    <source>
        <dbReference type="SAM" id="SignalP"/>
    </source>
</evidence>
<reference evidence="2 3" key="1">
    <citation type="submission" date="2013-02" db="EMBL/GenBank/DDBJ databases">
        <title>A novel strain isolated from Lonar lake, Maharashtra, India.</title>
        <authorList>
            <person name="Singh A."/>
        </authorList>
    </citation>
    <scope>NUCLEOTIDE SEQUENCE [LARGE SCALE GENOMIC DNA]</scope>
    <source>
        <strain evidence="2 3">AK24</strain>
    </source>
</reference>
<dbReference type="InterPro" id="IPR008969">
    <property type="entry name" value="CarboxyPept-like_regulatory"/>
</dbReference>
<proteinExistence type="predicted"/>
<comment type="caution">
    <text evidence="2">The sequence shown here is derived from an EMBL/GenBank/DDBJ whole genome shotgun (WGS) entry which is preliminary data.</text>
</comment>
<accession>R7ZV72</accession>
<sequence>MKSILLFSLLSITAFSVQGQVLTGNIIDVFDHSYLQGLKVENMRTAATFTSGHLGYFRLKVEPGDSVVFSKEGYVTHVLMVKDTSHQLVSMIFDAVGLPAVSVYGERPSIYIPGVSLDKDPNRKPMGPGTILPGHSGSLTEMTPGFTIDGPISYFSKREKNKRQYKRALEKAARQAPYLEIIRSDSIKRVLMVRFELSEPELDEWIIGFNTYHREHEFLDMDHETVLGLLYEYLNQHAIRGWQ</sequence>
<evidence type="ECO:0000313" key="2">
    <source>
        <dbReference type="EMBL" id="EON77982.1"/>
    </source>
</evidence>
<protein>
    <recommendedName>
        <fullName evidence="4">TonB-dependent receptor</fullName>
    </recommendedName>
</protein>
<evidence type="ECO:0008006" key="4">
    <source>
        <dbReference type="Google" id="ProtNLM"/>
    </source>
</evidence>
<evidence type="ECO:0000313" key="3">
    <source>
        <dbReference type="Proteomes" id="UP000013909"/>
    </source>
</evidence>
<dbReference type="EMBL" id="AQHR01000044">
    <property type="protein sequence ID" value="EON77982.1"/>
    <property type="molecule type" value="Genomic_DNA"/>
</dbReference>
<dbReference type="SUPFAM" id="SSF49464">
    <property type="entry name" value="Carboxypeptidase regulatory domain-like"/>
    <property type="match status" value="1"/>
</dbReference>
<dbReference type="AlphaFoldDB" id="R7ZV72"/>
<dbReference type="Proteomes" id="UP000013909">
    <property type="component" value="Unassembled WGS sequence"/>
</dbReference>